<feature type="transmembrane region" description="Helical" evidence="1">
    <location>
        <begin position="85"/>
        <end position="109"/>
    </location>
</feature>
<dbReference type="RefSeq" id="WP_303544720.1">
    <property type="nucleotide sequence ID" value="NZ_JAUOTP010000008.1"/>
</dbReference>
<evidence type="ECO:0000313" key="3">
    <source>
        <dbReference type="Proteomes" id="UP001169764"/>
    </source>
</evidence>
<dbReference type="Proteomes" id="UP001169764">
    <property type="component" value="Unassembled WGS sequence"/>
</dbReference>
<name>A0ABT8YCA5_9SPHN</name>
<organism evidence="2 3">
    <name type="scientific">Sphingomonas natans</name>
    <dbReference type="NCBI Taxonomy" id="3063330"/>
    <lineage>
        <taxon>Bacteria</taxon>
        <taxon>Pseudomonadati</taxon>
        <taxon>Pseudomonadota</taxon>
        <taxon>Alphaproteobacteria</taxon>
        <taxon>Sphingomonadales</taxon>
        <taxon>Sphingomonadaceae</taxon>
        <taxon>Sphingomonas</taxon>
    </lineage>
</organism>
<sequence>MIDASLHSLKAVLLEGMRHYHGAALWIERNGPASDKLLHMNAGLILWLATVLLRGRRWGDPRNLLPLMLLEALNETADWLFPTKWTLSGTIADIFWTLFWPILLTALIGGQPARKRGRR</sequence>
<dbReference type="EMBL" id="JAUOTP010000008">
    <property type="protein sequence ID" value="MDO6415954.1"/>
    <property type="molecule type" value="Genomic_DNA"/>
</dbReference>
<protein>
    <recommendedName>
        <fullName evidence="4">VanZ-like domain-containing protein</fullName>
    </recommendedName>
</protein>
<keyword evidence="1" id="KW-0472">Membrane</keyword>
<keyword evidence="1" id="KW-0812">Transmembrane</keyword>
<proteinExistence type="predicted"/>
<evidence type="ECO:0000313" key="2">
    <source>
        <dbReference type="EMBL" id="MDO6415954.1"/>
    </source>
</evidence>
<evidence type="ECO:0008006" key="4">
    <source>
        <dbReference type="Google" id="ProtNLM"/>
    </source>
</evidence>
<accession>A0ABT8YCA5</accession>
<reference evidence="2" key="1">
    <citation type="submission" date="2023-07" db="EMBL/GenBank/DDBJ databases">
        <authorList>
            <person name="Kim M."/>
        </authorList>
    </citation>
    <scope>NUCLEOTIDE SEQUENCE</scope>
    <source>
        <strain evidence="2">BIUV-7</strain>
    </source>
</reference>
<keyword evidence="1" id="KW-1133">Transmembrane helix</keyword>
<comment type="caution">
    <text evidence="2">The sequence shown here is derived from an EMBL/GenBank/DDBJ whole genome shotgun (WGS) entry which is preliminary data.</text>
</comment>
<evidence type="ECO:0000256" key="1">
    <source>
        <dbReference type="SAM" id="Phobius"/>
    </source>
</evidence>
<keyword evidence="3" id="KW-1185">Reference proteome</keyword>
<gene>
    <name evidence="2" type="ORF">Q4F19_16310</name>
</gene>